<name>A0ABQ6VG76_9CORY</name>
<dbReference type="InterPro" id="IPR050464">
    <property type="entry name" value="Zeta_carotene_desat/Oxidored"/>
</dbReference>
<reference evidence="2 3" key="1">
    <citation type="submission" date="2019-10" db="EMBL/GenBank/DDBJ databases">
        <title>Corynebacterium sp novel species isolated from the respiratory tract of Marmot.</title>
        <authorList>
            <person name="Zhang G."/>
        </authorList>
    </citation>
    <scope>NUCLEOTIDE SEQUENCE [LARGE SCALE GENOMIC DNA]</scope>
    <source>
        <strain evidence="2 3">336</strain>
    </source>
</reference>
<dbReference type="InterPro" id="IPR036188">
    <property type="entry name" value="FAD/NAD-bd_sf"/>
</dbReference>
<sequence>MNTNVGRNTPRVAVIGGGIAGLTAAYELRKQLGPDARILIVEAYDRLGGKLKTVNFSTGPVDMGAEAYLGFRQDFTALLEELGLGGALRTPSGLPSGLFVEGALVDAPKDTVMGIPASGDAVRQVLGEQAAQRIDAERTGEAMTWTPGQDTTVGQLVEARLGRAVVDQLVSPMLGGVYSCSADDLSVRATLPQLAAELDRWGQQDSPFYLVDVIDAILDKRRQTPASGPVFRSIDGGYAAVVDALIDAAKPEILYNAGVESLSRTSRGWYVEPIGEFDAAVVATPAPTAGVLVKDVAPVASDALASVELASSVVVGMRLASDHGIPQRSGVLLGEHAPTEAKAFTFSSRKWPHLNVEGGSIVRASFGTLQQPWYLEADDRALLSYAVDDLEKVTGERKQPQEFFVQRWWGGLPCYGVGHMERMGQALNDVEGVAGLALAGAAYQGVGVPATAQSGVAAARKIVQDLS</sequence>
<dbReference type="Gene3D" id="1.10.3110.10">
    <property type="entry name" value="protoporphyrinogen ix oxidase, domain 3"/>
    <property type="match status" value="1"/>
</dbReference>
<gene>
    <name evidence="2" type="ORF">F8377_04600</name>
</gene>
<accession>A0ABQ6VG76</accession>
<protein>
    <submittedName>
        <fullName evidence="2">FAD-dependent oxidoreductase</fullName>
    </submittedName>
</protein>
<dbReference type="InterPro" id="IPR002937">
    <property type="entry name" value="Amino_oxidase"/>
</dbReference>
<proteinExistence type="predicted"/>
<dbReference type="Gene3D" id="3.90.660.20">
    <property type="entry name" value="Protoporphyrinogen oxidase, mitochondrial, domain 2"/>
    <property type="match status" value="1"/>
</dbReference>
<keyword evidence="3" id="KW-1185">Reference proteome</keyword>
<evidence type="ECO:0000313" key="3">
    <source>
        <dbReference type="Proteomes" id="UP000436181"/>
    </source>
</evidence>
<dbReference type="EMBL" id="WBZJ01000001">
    <property type="protein sequence ID" value="KAB3523414.1"/>
    <property type="molecule type" value="Genomic_DNA"/>
</dbReference>
<dbReference type="PANTHER" id="PTHR42923">
    <property type="entry name" value="PROTOPORPHYRINOGEN OXIDASE"/>
    <property type="match status" value="1"/>
</dbReference>
<comment type="caution">
    <text evidence="2">The sequence shown here is derived from an EMBL/GenBank/DDBJ whole genome shotgun (WGS) entry which is preliminary data.</text>
</comment>
<feature type="domain" description="Amine oxidase" evidence="1">
    <location>
        <begin position="19"/>
        <end position="462"/>
    </location>
</feature>
<evidence type="ECO:0000313" key="2">
    <source>
        <dbReference type="EMBL" id="KAB3523414.1"/>
    </source>
</evidence>
<dbReference type="Proteomes" id="UP000436181">
    <property type="component" value="Unassembled WGS sequence"/>
</dbReference>
<dbReference type="RefSeq" id="WP_151844119.1">
    <property type="nucleotide sequence ID" value="NZ_WBZJ01000001.1"/>
</dbReference>
<dbReference type="Gene3D" id="3.50.50.60">
    <property type="entry name" value="FAD/NAD(P)-binding domain"/>
    <property type="match status" value="1"/>
</dbReference>
<dbReference type="Pfam" id="PF01593">
    <property type="entry name" value="Amino_oxidase"/>
    <property type="match status" value="1"/>
</dbReference>
<dbReference type="SUPFAM" id="SSF51905">
    <property type="entry name" value="FAD/NAD(P)-binding domain"/>
    <property type="match status" value="1"/>
</dbReference>
<evidence type="ECO:0000259" key="1">
    <source>
        <dbReference type="Pfam" id="PF01593"/>
    </source>
</evidence>
<dbReference type="PANTHER" id="PTHR42923:SF3">
    <property type="entry name" value="PROTOPORPHYRINOGEN OXIDASE"/>
    <property type="match status" value="1"/>
</dbReference>
<organism evidence="2 3">
    <name type="scientific">Corynebacterium zhongnanshanii</name>
    <dbReference type="NCBI Taxonomy" id="2768834"/>
    <lineage>
        <taxon>Bacteria</taxon>
        <taxon>Bacillati</taxon>
        <taxon>Actinomycetota</taxon>
        <taxon>Actinomycetes</taxon>
        <taxon>Mycobacteriales</taxon>
        <taxon>Corynebacteriaceae</taxon>
        <taxon>Corynebacterium</taxon>
    </lineage>
</organism>
<dbReference type="SUPFAM" id="SSF54373">
    <property type="entry name" value="FAD-linked reductases, C-terminal domain"/>
    <property type="match status" value="1"/>
</dbReference>